<dbReference type="SUPFAM" id="SSF49899">
    <property type="entry name" value="Concanavalin A-like lectins/glucanases"/>
    <property type="match status" value="1"/>
</dbReference>
<dbReference type="InterPro" id="IPR000601">
    <property type="entry name" value="PKD_dom"/>
</dbReference>
<dbReference type="SMART" id="SM00089">
    <property type="entry name" value="PKD"/>
    <property type="match status" value="1"/>
</dbReference>
<dbReference type="InterPro" id="IPR035986">
    <property type="entry name" value="PKD_dom_sf"/>
</dbReference>
<dbReference type="InterPro" id="IPR006558">
    <property type="entry name" value="LamG-like"/>
</dbReference>
<evidence type="ECO:0008006" key="6">
    <source>
        <dbReference type="Google" id="ProtNLM"/>
    </source>
</evidence>
<evidence type="ECO:0000313" key="5">
    <source>
        <dbReference type="EMBL" id="AEI30279.1"/>
    </source>
</evidence>
<accession>F8UGX2</accession>
<dbReference type="CDD" id="cd00146">
    <property type="entry name" value="PKD"/>
    <property type="match status" value="1"/>
</dbReference>
<dbReference type="SUPFAM" id="SSF49299">
    <property type="entry name" value="PKD domain"/>
    <property type="match status" value="2"/>
</dbReference>
<dbReference type="InterPro" id="IPR013320">
    <property type="entry name" value="ConA-like_dom_sf"/>
</dbReference>
<feature type="domain" description="PKD/Chitinase" evidence="3">
    <location>
        <begin position="168"/>
        <end position="255"/>
    </location>
</feature>
<dbReference type="InterPro" id="IPR022409">
    <property type="entry name" value="PKD/Chitinase_dom"/>
</dbReference>
<dbReference type="Pfam" id="PF18911">
    <property type="entry name" value="PKD_4"/>
    <property type="match status" value="1"/>
</dbReference>
<dbReference type="InterPro" id="IPR013783">
    <property type="entry name" value="Ig-like_fold"/>
</dbReference>
<keyword evidence="2" id="KW-1015">Disulfide bond</keyword>
<sequence length="475" mass="53301">MGTSIKLTAQPDSLFGVVGMYKWDNGITAGWDDSSKTLSQLTCTYQYRDTCEIRLKMRDTSGYEDSTTFTLRVTNDNPVITGIENTAISINDSITFNIKASDPEGIRLPYYWDFNSDGIYEDSTTQPTIAHLFSETPETISVTAAVRDCFDGFGTASANISVVLDAPVASASSDRLFAYANQAIHFTGTASDEYGSIVEYAWDFNNDGIFEYSSTLPIEVDTAFTDMGLYPVVLRVKDDDNNYGYDTLAIRIGSTVTDSNTVAYWDFNEGSGNMLYDLSGNGNNGTIYGATWTDGKIDNALSFDGVDDYVKVPRSSSLEPVQAITIECWVYAEVQNTNIQYIRLIRKEAHMQSGYSLSWKQNEDQIQLRLNNFENGYKYLYVTNPNSNSENIRQWIYIAATYQQGDSAKLYINGKLVKSEFATDFQLWHTDDLYIGGYFSNMTGFETFTGNIDEIRVSDKVRTPSEIESYWLSNK</sequence>
<protein>
    <recommendedName>
        <fullName evidence="6">PKD domain-containing protein</fullName>
    </recommendedName>
</protein>
<keyword evidence="1" id="KW-0732">Signal</keyword>
<organism evidence="5">
    <name type="scientific">uncultured microorganism</name>
    <dbReference type="NCBI Taxonomy" id="358574"/>
    <lineage>
        <taxon>unclassified sequences</taxon>
        <taxon>environmental samples</taxon>
    </lineage>
</organism>
<dbReference type="Gene3D" id="2.60.120.200">
    <property type="match status" value="1"/>
</dbReference>
<dbReference type="SMART" id="SM00560">
    <property type="entry name" value="LamGL"/>
    <property type="match status" value="1"/>
</dbReference>
<evidence type="ECO:0000256" key="2">
    <source>
        <dbReference type="ARBA" id="ARBA00023157"/>
    </source>
</evidence>
<name>F8UGX2_9ZZZZ</name>
<feature type="domain" description="LamG-like jellyroll fold" evidence="4">
    <location>
        <begin position="322"/>
        <end position="465"/>
    </location>
</feature>
<dbReference type="AlphaFoldDB" id="F8UGX2"/>
<proteinExistence type="predicted"/>
<evidence type="ECO:0000259" key="3">
    <source>
        <dbReference type="SMART" id="SM00089"/>
    </source>
</evidence>
<dbReference type="Gene3D" id="2.60.40.10">
    <property type="entry name" value="Immunoglobulins"/>
    <property type="match status" value="2"/>
</dbReference>
<dbReference type="EMBL" id="JF805034">
    <property type="protein sequence ID" value="AEI30279.1"/>
    <property type="molecule type" value="Genomic_DNA"/>
</dbReference>
<evidence type="ECO:0000259" key="4">
    <source>
        <dbReference type="SMART" id="SM00560"/>
    </source>
</evidence>
<dbReference type="Pfam" id="PF13385">
    <property type="entry name" value="Laminin_G_3"/>
    <property type="match status" value="1"/>
</dbReference>
<evidence type="ECO:0000256" key="1">
    <source>
        <dbReference type="ARBA" id="ARBA00022729"/>
    </source>
</evidence>
<dbReference type="PANTHER" id="PTHR47635:SF2">
    <property type="entry name" value="LAMG-LIKE JELLYROLL FOLD DOMAIN-CONTAINING PROTEIN"/>
    <property type="match status" value="1"/>
</dbReference>
<dbReference type="PANTHER" id="PTHR47635">
    <property type="entry name" value="CUB DOMAIN-CONTAINING PROTEIN"/>
    <property type="match status" value="1"/>
</dbReference>
<gene>
    <name evidence="5" type="ORF">LDC_03683</name>
</gene>
<reference evidence="5" key="1">
    <citation type="submission" date="2011-04" db="EMBL/GenBank/DDBJ databases">
        <title>Taxonomic and functional metagenomic profiling of the microbial community in the anoxic sediment of a brackish shallow lake (Laguna de Carrizo Central Spain).</title>
        <authorList>
            <consortium name="CONSOLIDER consortium CSD2007-00005"/>
            <person name="Guazzaroni M.-E."/>
            <person name="Richter M."/>
            <person name="Garcia-Salamanca A."/>
            <person name="Yarza P."/>
            <person name="Ferrer M."/>
        </authorList>
    </citation>
    <scope>NUCLEOTIDE SEQUENCE</scope>
</reference>